<sequence length="129" mass="14454">MRDHPGLADPRATDPRAADPRLSDGTPAHDPSPPVDQDTARPADVEGAPLFSEDEVARFRERWQAIQTGFVDDPREAVRAADKLVEQVLQALATTFTEHRRGLEAQAQTEDLRVALRRYRSLFQRLLTA</sequence>
<feature type="compositionally biased region" description="Basic and acidic residues" evidence="1">
    <location>
        <begin position="1"/>
        <end position="22"/>
    </location>
</feature>
<feature type="region of interest" description="Disordered" evidence="1">
    <location>
        <begin position="1"/>
        <end position="51"/>
    </location>
</feature>
<protein>
    <submittedName>
        <fullName evidence="2">Uncharacterized protein</fullName>
    </submittedName>
</protein>
<gene>
    <name evidence="2" type="ORF">SAMN05216174_11632</name>
</gene>
<reference evidence="3" key="1">
    <citation type="submission" date="2016-10" db="EMBL/GenBank/DDBJ databases">
        <authorList>
            <person name="Varghese N."/>
            <person name="Submissions S."/>
        </authorList>
    </citation>
    <scope>NUCLEOTIDE SEQUENCE [LARGE SCALE GENOMIC DNA]</scope>
    <source>
        <strain evidence="3">IBRC-M 10403</strain>
    </source>
</reference>
<proteinExistence type="predicted"/>
<name>A0A1G6WZ90_9PSEU</name>
<dbReference type="AlphaFoldDB" id="A0A1G6WZ90"/>
<organism evidence="2 3">
    <name type="scientific">Actinokineospora iranica</name>
    <dbReference type="NCBI Taxonomy" id="1271860"/>
    <lineage>
        <taxon>Bacteria</taxon>
        <taxon>Bacillati</taxon>
        <taxon>Actinomycetota</taxon>
        <taxon>Actinomycetes</taxon>
        <taxon>Pseudonocardiales</taxon>
        <taxon>Pseudonocardiaceae</taxon>
        <taxon>Actinokineospora</taxon>
    </lineage>
</organism>
<evidence type="ECO:0000313" key="2">
    <source>
        <dbReference type="EMBL" id="SDD71280.1"/>
    </source>
</evidence>
<dbReference type="RefSeq" id="WP_228771929.1">
    <property type="nucleotide sequence ID" value="NZ_FMZZ01000016.1"/>
</dbReference>
<evidence type="ECO:0000256" key="1">
    <source>
        <dbReference type="SAM" id="MobiDB-lite"/>
    </source>
</evidence>
<dbReference type="Proteomes" id="UP000199501">
    <property type="component" value="Unassembled WGS sequence"/>
</dbReference>
<accession>A0A1G6WZ90</accession>
<dbReference type="STRING" id="1271860.SAMN05216174_11632"/>
<evidence type="ECO:0000313" key="3">
    <source>
        <dbReference type="Proteomes" id="UP000199501"/>
    </source>
</evidence>
<keyword evidence="3" id="KW-1185">Reference proteome</keyword>
<dbReference type="EMBL" id="FMZZ01000016">
    <property type="protein sequence ID" value="SDD71280.1"/>
    <property type="molecule type" value="Genomic_DNA"/>
</dbReference>